<dbReference type="SUPFAM" id="SSF48452">
    <property type="entry name" value="TPR-like"/>
    <property type="match status" value="1"/>
</dbReference>
<dbReference type="EMBL" id="BARU01007735">
    <property type="protein sequence ID" value="GAH47094.1"/>
    <property type="molecule type" value="Genomic_DNA"/>
</dbReference>
<keyword evidence="2" id="KW-0802">TPR repeat</keyword>
<dbReference type="InterPro" id="IPR011990">
    <property type="entry name" value="TPR-like_helical_dom_sf"/>
</dbReference>
<dbReference type="SMART" id="SM00028">
    <property type="entry name" value="TPR"/>
    <property type="match status" value="4"/>
</dbReference>
<dbReference type="InterPro" id="IPR013105">
    <property type="entry name" value="TPR_2"/>
</dbReference>
<dbReference type="Pfam" id="PF14559">
    <property type="entry name" value="TPR_19"/>
    <property type="match status" value="1"/>
</dbReference>
<dbReference type="InterPro" id="IPR019734">
    <property type="entry name" value="TPR_rpt"/>
</dbReference>
<accession>X1GZR6</accession>
<evidence type="ECO:0000256" key="1">
    <source>
        <dbReference type="ARBA" id="ARBA00022737"/>
    </source>
</evidence>
<evidence type="ECO:0000256" key="2">
    <source>
        <dbReference type="ARBA" id="ARBA00022803"/>
    </source>
</evidence>
<dbReference type="PANTHER" id="PTHR12558:SF13">
    <property type="entry name" value="CELL DIVISION CYCLE PROTEIN 27 HOMOLOG"/>
    <property type="match status" value="1"/>
</dbReference>
<keyword evidence="1" id="KW-0677">Repeat</keyword>
<dbReference type="AlphaFoldDB" id="X1GZR6"/>
<gene>
    <name evidence="3" type="ORF">S03H2_15233</name>
</gene>
<dbReference type="PANTHER" id="PTHR12558">
    <property type="entry name" value="CELL DIVISION CYCLE 16,23,27"/>
    <property type="match status" value="1"/>
</dbReference>
<name>X1GZR6_9ZZZZ</name>
<organism evidence="3">
    <name type="scientific">marine sediment metagenome</name>
    <dbReference type="NCBI Taxonomy" id="412755"/>
    <lineage>
        <taxon>unclassified sequences</taxon>
        <taxon>metagenomes</taxon>
        <taxon>ecological metagenomes</taxon>
    </lineage>
</organism>
<dbReference type="Pfam" id="PF13181">
    <property type="entry name" value="TPR_8"/>
    <property type="match status" value="1"/>
</dbReference>
<sequence>MQNYEKAIEIEEDFALAYWGLGNIYQTRFVNKNKWTDFELMVKNYMKSYQISQDLAEANVGLGWACFYKGDWDEAFKYYKRALELESTNPEVNYYVAGFFNDIGLYRKAIKFYSRAIEIDPVYKEYRRFCAHCYMKIGEFERATEVLKKALEFEPDDANLRLFYARQLIMMKKYDEAKEEIARVEKLDPDKLDIQYPRAYIFAVKGEKEKSLAIIKDLDPYYFTYLISSVYSILEMKDEAIQNIQEVIETGFYKLQTYPYSYHVLTKNHFYDNLRDDPRFKEIVKKEKKKYQEKLKKYGDILK</sequence>
<protein>
    <submittedName>
        <fullName evidence="3">Uncharacterized protein</fullName>
    </submittedName>
</protein>
<dbReference type="PROSITE" id="PS50005">
    <property type="entry name" value="TPR"/>
    <property type="match status" value="3"/>
</dbReference>
<evidence type="ECO:0000313" key="3">
    <source>
        <dbReference type="EMBL" id="GAH47094.1"/>
    </source>
</evidence>
<dbReference type="Pfam" id="PF07719">
    <property type="entry name" value="TPR_2"/>
    <property type="match status" value="1"/>
</dbReference>
<proteinExistence type="predicted"/>
<comment type="caution">
    <text evidence="3">The sequence shown here is derived from an EMBL/GenBank/DDBJ whole genome shotgun (WGS) entry which is preliminary data.</text>
</comment>
<reference evidence="3" key="1">
    <citation type="journal article" date="2014" name="Front. Microbiol.">
        <title>High frequency of phylogenetically diverse reductive dehalogenase-homologous genes in deep subseafloor sedimentary metagenomes.</title>
        <authorList>
            <person name="Kawai M."/>
            <person name="Futagami T."/>
            <person name="Toyoda A."/>
            <person name="Takaki Y."/>
            <person name="Nishi S."/>
            <person name="Hori S."/>
            <person name="Arai W."/>
            <person name="Tsubouchi T."/>
            <person name="Morono Y."/>
            <person name="Uchiyama I."/>
            <person name="Ito T."/>
            <person name="Fujiyama A."/>
            <person name="Inagaki F."/>
            <person name="Takami H."/>
        </authorList>
    </citation>
    <scope>NUCLEOTIDE SEQUENCE</scope>
    <source>
        <strain evidence="3">Expedition CK06-06</strain>
    </source>
</reference>
<dbReference type="Gene3D" id="1.25.40.10">
    <property type="entry name" value="Tetratricopeptide repeat domain"/>
    <property type="match status" value="2"/>
</dbReference>